<dbReference type="EMBL" id="PGTN01000002">
    <property type="protein sequence ID" value="PJF48972.1"/>
    <property type="molecule type" value="Genomic_DNA"/>
</dbReference>
<gene>
    <name evidence="2" type="ORF">CUN48_00450</name>
</gene>
<dbReference type="Pfam" id="PF03437">
    <property type="entry name" value="BtpA"/>
    <property type="match status" value="1"/>
</dbReference>
<evidence type="ECO:0000313" key="2">
    <source>
        <dbReference type="EMBL" id="PJF48972.1"/>
    </source>
</evidence>
<accession>A0A2M8QGU5</accession>
<reference evidence="2 3" key="1">
    <citation type="submission" date="2017-11" db="EMBL/GenBank/DDBJ databases">
        <title>Evolution of Phototrophy in the Chloroflexi Phylum Driven by Horizontal Gene Transfer.</title>
        <authorList>
            <person name="Ward L.M."/>
            <person name="Hemp J."/>
            <person name="Shih P.M."/>
            <person name="Mcglynn S.E."/>
            <person name="Fischer W."/>
        </authorList>
    </citation>
    <scope>NUCLEOTIDE SEQUENCE [LARGE SCALE GENOMIC DNA]</scope>
    <source>
        <strain evidence="2">JP3_7</strain>
    </source>
</reference>
<comment type="similarity">
    <text evidence="1">Belongs to the BtpA family.</text>
</comment>
<proteinExistence type="inferred from homology"/>
<dbReference type="InterPro" id="IPR005137">
    <property type="entry name" value="BtpA"/>
</dbReference>
<dbReference type="AlphaFoldDB" id="A0A2M8QGU5"/>
<name>A0A2M8QGU5_9CHLR</name>
<dbReference type="Proteomes" id="UP000230790">
    <property type="component" value="Unassembled WGS sequence"/>
</dbReference>
<evidence type="ECO:0000313" key="3">
    <source>
        <dbReference type="Proteomes" id="UP000230790"/>
    </source>
</evidence>
<comment type="caution">
    <text evidence="2">The sequence shown here is derived from an EMBL/GenBank/DDBJ whole genome shotgun (WGS) entry which is preliminary data.</text>
</comment>
<dbReference type="PANTHER" id="PTHR21381">
    <property type="entry name" value="ZGC:162297"/>
    <property type="match status" value="1"/>
</dbReference>
<evidence type="ECO:0000256" key="1">
    <source>
        <dbReference type="ARBA" id="ARBA00006007"/>
    </source>
</evidence>
<dbReference type="SUPFAM" id="SSF51366">
    <property type="entry name" value="Ribulose-phoshate binding barrel"/>
    <property type="match status" value="1"/>
</dbReference>
<dbReference type="PANTHER" id="PTHR21381:SF3">
    <property type="entry name" value="SGC REGION PROTEIN SGCQ-RELATED"/>
    <property type="match status" value="1"/>
</dbReference>
<dbReference type="NCBIfam" id="TIGR00259">
    <property type="entry name" value="thylakoid_BtpA"/>
    <property type="match status" value="1"/>
</dbReference>
<dbReference type="PIRSF" id="PIRSF005956">
    <property type="entry name" value="BtpA"/>
    <property type="match status" value="1"/>
</dbReference>
<dbReference type="InterPro" id="IPR011060">
    <property type="entry name" value="RibuloseP-bd_barrel"/>
</dbReference>
<protein>
    <submittedName>
        <fullName evidence="2">SgcQ protein</fullName>
    </submittedName>
</protein>
<organism evidence="2 3">
    <name type="scientific">Candidatus Thermofonsia Clade 3 bacterium</name>
    <dbReference type="NCBI Taxonomy" id="2364212"/>
    <lineage>
        <taxon>Bacteria</taxon>
        <taxon>Bacillati</taxon>
        <taxon>Chloroflexota</taxon>
        <taxon>Candidatus Thermofontia</taxon>
        <taxon>Candidatus Thermofonsia Clade 3</taxon>
    </lineage>
</organism>
<sequence length="271" mass="29325">MSHVLKALFENPKPVIAMVHFPPLPGTPLYDESQGVIGILESVRRDVRVLLDGGVDGLLFCNEGDRPYALQADFEAVAVMARVITETAPRDRPFGVDFLWDARAPIALALATGAAFVREVFTGVYESDMGLWNTNPAAVLRYRRHIGAGHVKVFYNITPEFASPLGRRSVGQVARSAVVSSLADALLVSGPMAGAEPDLEHLREAKEATGGRVPVLLNTGARVENIQQFLSVADGVIVGSGLKVDGYTWNPVDPDRVRAFMDAVREARKHA</sequence>